<evidence type="ECO:0000256" key="2">
    <source>
        <dbReference type="SAM" id="Phobius"/>
    </source>
</evidence>
<evidence type="ECO:0000256" key="1">
    <source>
        <dbReference type="SAM" id="MobiDB-lite"/>
    </source>
</evidence>
<dbReference type="PANTHER" id="PTHR28019:SF2">
    <property type="entry name" value="CELL MEMBRANE PROTEIN YLR413W-RELATED"/>
    <property type="match status" value="1"/>
</dbReference>
<proteinExistence type="predicted"/>
<reference evidence="3 4" key="1">
    <citation type="journal article" date="2023" name="G3 (Bethesda)">
        <title>A chromosome-level genome assembly of Zasmidium syzygii isolated from banana leaves.</title>
        <authorList>
            <person name="van Westerhoven A.C."/>
            <person name="Mehrabi R."/>
            <person name="Talebi R."/>
            <person name="Steentjes M.B.F."/>
            <person name="Corcolon B."/>
            <person name="Chong P.A."/>
            <person name="Kema G.H.J."/>
            <person name="Seidl M.F."/>
        </authorList>
    </citation>
    <scope>NUCLEOTIDE SEQUENCE [LARGE SCALE GENOMIC DNA]</scope>
    <source>
        <strain evidence="3 4">P124</strain>
    </source>
</reference>
<organism evidence="3 4">
    <name type="scientific">Zasmidium cellare</name>
    <name type="common">Wine cellar mold</name>
    <name type="synonym">Racodium cellare</name>
    <dbReference type="NCBI Taxonomy" id="395010"/>
    <lineage>
        <taxon>Eukaryota</taxon>
        <taxon>Fungi</taxon>
        <taxon>Dikarya</taxon>
        <taxon>Ascomycota</taxon>
        <taxon>Pezizomycotina</taxon>
        <taxon>Dothideomycetes</taxon>
        <taxon>Dothideomycetidae</taxon>
        <taxon>Mycosphaerellales</taxon>
        <taxon>Mycosphaerellaceae</taxon>
        <taxon>Zasmidium</taxon>
    </lineage>
</organism>
<dbReference type="PANTHER" id="PTHR28019">
    <property type="entry name" value="CELL MEMBRANE PROTEIN YLR413W-RELATED"/>
    <property type="match status" value="1"/>
</dbReference>
<protein>
    <recommendedName>
        <fullName evidence="5">Integral membrane protein</fullName>
    </recommendedName>
</protein>
<dbReference type="InterPro" id="IPR009571">
    <property type="entry name" value="SUR7/Rim9-like_fungi"/>
</dbReference>
<keyword evidence="2" id="KW-0472">Membrane</keyword>
<feature type="region of interest" description="Disordered" evidence="1">
    <location>
        <begin position="1"/>
        <end position="31"/>
    </location>
</feature>
<keyword evidence="2" id="KW-0812">Transmembrane</keyword>
<feature type="region of interest" description="Disordered" evidence="1">
    <location>
        <begin position="291"/>
        <end position="328"/>
    </location>
</feature>
<accession>A0ABR0E532</accession>
<sequence>MFGRSKKEKRESAAVPDTEGRSGSDRTLTNDFQPSKAQIKRATRTRFCWALVSSLLLLISVVFLILVEVGDTSASSSIRSKIWFIKLDVSDIIPVQVPNAVLINSIAQTLGLHDFYNVGLWNFCEGYNGQGTTHCSSPETLYWFNPVEIIRSELLAGATVALPAEINDILDLIRTVSHWMFGLFLTAAPLNFVLMFIVPLSVFTRWASLPIAIFTFLGALITTVAAVIATVMFIIMQNAITSATQLNIKAEIGAEMFAFMWVAAATAILAWLIQMGMCCCCASRRDVRRGKKRGSKKAWNTETPGVSEKPEGRRGLPMFKRGNKKAQE</sequence>
<feature type="transmembrane region" description="Helical" evidence="2">
    <location>
        <begin position="179"/>
        <end position="204"/>
    </location>
</feature>
<keyword evidence="2" id="KW-1133">Transmembrane helix</keyword>
<comment type="caution">
    <text evidence="3">The sequence shown here is derived from an EMBL/GenBank/DDBJ whole genome shotgun (WGS) entry which is preliminary data.</text>
</comment>
<gene>
    <name evidence="3" type="ORF">PRZ48_012515</name>
</gene>
<dbReference type="Pfam" id="PF06687">
    <property type="entry name" value="SUR7"/>
    <property type="match status" value="1"/>
</dbReference>
<evidence type="ECO:0008006" key="5">
    <source>
        <dbReference type="Google" id="ProtNLM"/>
    </source>
</evidence>
<name>A0ABR0E532_ZASCE</name>
<feature type="transmembrane region" description="Helical" evidence="2">
    <location>
        <begin position="47"/>
        <end position="67"/>
    </location>
</feature>
<dbReference type="Gene3D" id="1.20.140.150">
    <property type="match status" value="1"/>
</dbReference>
<evidence type="ECO:0000313" key="4">
    <source>
        <dbReference type="Proteomes" id="UP001305779"/>
    </source>
</evidence>
<feature type="transmembrane region" description="Helical" evidence="2">
    <location>
        <begin position="211"/>
        <end position="236"/>
    </location>
</feature>
<feature type="compositionally biased region" description="Basic and acidic residues" evidence="1">
    <location>
        <begin position="8"/>
        <end position="24"/>
    </location>
</feature>
<keyword evidence="4" id="KW-1185">Reference proteome</keyword>
<dbReference type="Proteomes" id="UP001305779">
    <property type="component" value="Unassembled WGS sequence"/>
</dbReference>
<dbReference type="EMBL" id="JAXOVC010000010">
    <property type="protein sequence ID" value="KAK4496535.1"/>
    <property type="molecule type" value="Genomic_DNA"/>
</dbReference>
<dbReference type="InterPro" id="IPR052413">
    <property type="entry name" value="SUR7_domain"/>
</dbReference>
<feature type="transmembrane region" description="Helical" evidence="2">
    <location>
        <begin position="256"/>
        <end position="283"/>
    </location>
</feature>
<evidence type="ECO:0000313" key="3">
    <source>
        <dbReference type="EMBL" id="KAK4496535.1"/>
    </source>
</evidence>